<evidence type="ECO:0000313" key="2">
    <source>
        <dbReference type="EMBL" id="PAP92296.1"/>
    </source>
</evidence>
<dbReference type="Proteomes" id="UP000215931">
    <property type="component" value="Unassembled WGS sequence"/>
</dbReference>
<dbReference type="EMBL" id="NPKH01000035">
    <property type="protein sequence ID" value="PAP92296.1"/>
    <property type="molecule type" value="Genomic_DNA"/>
</dbReference>
<feature type="region of interest" description="Disordered" evidence="1">
    <location>
        <begin position="1"/>
        <end position="34"/>
    </location>
</feature>
<gene>
    <name evidence="2" type="ORF">CIT31_27670</name>
</gene>
<organism evidence="2 3">
    <name type="scientific">Mesorhizobium wenxiniae</name>
    <dbReference type="NCBI Taxonomy" id="2014805"/>
    <lineage>
        <taxon>Bacteria</taxon>
        <taxon>Pseudomonadati</taxon>
        <taxon>Pseudomonadota</taxon>
        <taxon>Alphaproteobacteria</taxon>
        <taxon>Hyphomicrobiales</taxon>
        <taxon>Phyllobacteriaceae</taxon>
        <taxon>Mesorhizobium</taxon>
    </lineage>
</organism>
<protein>
    <submittedName>
        <fullName evidence="2">Uncharacterized protein</fullName>
    </submittedName>
</protein>
<evidence type="ECO:0000313" key="3">
    <source>
        <dbReference type="Proteomes" id="UP000215931"/>
    </source>
</evidence>
<name>A0A271K982_9HYPH</name>
<sequence length="74" mass="7715">MGGAVASLQATKSRNHHASTHHHSANALEDDREDFQSARMAQRFAVSSFCPPLANGCFPGSGAAASHDRNGPAV</sequence>
<evidence type="ECO:0000256" key="1">
    <source>
        <dbReference type="SAM" id="MobiDB-lite"/>
    </source>
</evidence>
<keyword evidence="3" id="KW-1185">Reference proteome</keyword>
<feature type="compositionally biased region" description="Basic residues" evidence="1">
    <location>
        <begin position="13"/>
        <end position="24"/>
    </location>
</feature>
<comment type="caution">
    <text evidence="2">The sequence shown here is derived from an EMBL/GenBank/DDBJ whole genome shotgun (WGS) entry which is preliminary data.</text>
</comment>
<accession>A0A271K982</accession>
<reference evidence="2 3" key="1">
    <citation type="submission" date="2017-08" db="EMBL/GenBank/DDBJ databases">
        <title>Mesorhizobium wenxinae sp. nov., a novel rhizobial species isolated from root nodules of chickpea (Cicer arietinum L.).</title>
        <authorList>
            <person name="Zhang J."/>
        </authorList>
    </citation>
    <scope>NUCLEOTIDE SEQUENCE [LARGE SCALE GENOMIC DNA]</scope>
    <source>
        <strain evidence="3">WYCCWR 10019</strain>
    </source>
</reference>
<dbReference type="AlphaFoldDB" id="A0A271K982"/>
<proteinExistence type="predicted"/>